<keyword evidence="2" id="KW-1185">Reference proteome</keyword>
<sequence length="139" mass="15197">MPIGLVYKDAAMRKEIRYTAPPRAHPDENTIDMRILAVAQNHTMEAEYDDYSPTNASTAAFCRSASLVEAAALAATEAGIHPAVGEREGSVLHHRTGLTCHTSARTAAALMVRLWPPLQRPLVPYLHGFLSSFSSNQLR</sequence>
<comment type="caution">
    <text evidence="1">The sequence shown here is derived from an EMBL/GenBank/DDBJ whole genome shotgun (WGS) entry which is preliminary data.</text>
</comment>
<dbReference type="AlphaFoldDB" id="A0A1E5VJF3"/>
<protein>
    <submittedName>
        <fullName evidence="1">Uncharacterized protein</fullName>
    </submittedName>
</protein>
<evidence type="ECO:0000313" key="2">
    <source>
        <dbReference type="Proteomes" id="UP000095767"/>
    </source>
</evidence>
<reference evidence="1 2" key="1">
    <citation type="submission" date="2016-09" db="EMBL/GenBank/DDBJ databases">
        <title>The draft genome of Dichanthelium oligosanthes: A C3 panicoid grass species.</title>
        <authorList>
            <person name="Studer A.J."/>
            <person name="Schnable J.C."/>
            <person name="Brutnell T.P."/>
        </authorList>
    </citation>
    <scope>NUCLEOTIDE SEQUENCE [LARGE SCALE GENOMIC DNA]</scope>
    <source>
        <strain evidence="2">cv. Kellogg 1175</strain>
        <tissue evidence="1">Leaf</tissue>
    </source>
</reference>
<dbReference type="EMBL" id="LWDX02037637">
    <property type="protein sequence ID" value="OEL25260.1"/>
    <property type="molecule type" value="Genomic_DNA"/>
</dbReference>
<evidence type="ECO:0000313" key="1">
    <source>
        <dbReference type="EMBL" id="OEL25260.1"/>
    </source>
</evidence>
<accession>A0A1E5VJF3</accession>
<name>A0A1E5VJF3_9POAL</name>
<proteinExistence type="predicted"/>
<gene>
    <name evidence="1" type="ORF">BAE44_0013722</name>
</gene>
<dbReference type="STRING" id="888268.A0A1E5VJF3"/>
<dbReference type="Proteomes" id="UP000095767">
    <property type="component" value="Unassembled WGS sequence"/>
</dbReference>
<organism evidence="1 2">
    <name type="scientific">Dichanthelium oligosanthes</name>
    <dbReference type="NCBI Taxonomy" id="888268"/>
    <lineage>
        <taxon>Eukaryota</taxon>
        <taxon>Viridiplantae</taxon>
        <taxon>Streptophyta</taxon>
        <taxon>Embryophyta</taxon>
        <taxon>Tracheophyta</taxon>
        <taxon>Spermatophyta</taxon>
        <taxon>Magnoliopsida</taxon>
        <taxon>Liliopsida</taxon>
        <taxon>Poales</taxon>
        <taxon>Poaceae</taxon>
        <taxon>PACMAD clade</taxon>
        <taxon>Panicoideae</taxon>
        <taxon>Panicodae</taxon>
        <taxon>Paniceae</taxon>
        <taxon>Dichantheliinae</taxon>
        <taxon>Dichanthelium</taxon>
    </lineage>
</organism>